<organism evidence="1">
    <name type="scientific">Arundo donax</name>
    <name type="common">Giant reed</name>
    <name type="synonym">Donax arundinaceus</name>
    <dbReference type="NCBI Taxonomy" id="35708"/>
    <lineage>
        <taxon>Eukaryota</taxon>
        <taxon>Viridiplantae</taxon>
        <taxon>Streptophyta</taxon>
        <taxon>Embryophyta</taxon>
        <taxon>Tracheophyta</taxon>
        <taxon>Spermatophyta</taxon>
        <taxon>Magnoliopsida</taxon>
        <taxon>Liliopsida</taxon>
        <taxon>Poales</taxon>
        <taxon>Poaceae</taxon>
        <taxon>PACMAD clade</taxon>
        <taxon>Arundinoideae</taxon>
        <taxon>Arundineae</taxon>
        <taxon>Arundo</taxon>
    </lineage>
</organism>
<reference evidence="1" key="1">
    <citation type="submission" date="2014-09" db="EMBL/GenBank/DDBJ databases">
        <authorList>
            <person name="Magalhaes I.L.F."/>
            <person name="Oliveira U."/>
            <person name="Santos F.R."/>
            <person name="Vidigal T.H.D.A."/>
            <person name="Brescovit A.D."/>
            <person name="Santos A.J."/>
        </authorList>
    </citation>
    <scope>NUCLEOTIDE SEQUENCE</scope>
    <source>
        <tissue evidence="1">Shoot tissue taken approximately 20 cm above the soil surface</tissue>
    </source>
</reference>
<dbReference type="EMBL" id="GBRH01250098">
    <property type="protein sequence ID" value="JAD47797.1"/>
    <property type="molecule type" value="Transcribed_RNA"/>
</dbReference>
<sequence>MDGIVISVIHRSVSRDGGRVISYLLFYTSYGATEVNIVAVFSLHCSIP</sequence>
<protein>
    <submittedName>
        <fullName evidence="1">Uncharacterized protein</fullName>
    </submittedName>
</protein>
<dbReference type="AlphaFoldDB" id="A0A0A9KEP3"/>
<proteinExistence type="predicted"/>
<reference evidence="1" key="2">
    <citation type="journal article" date="2015" name="Data Brief">
        <title>Shoot transcriptome of the giant reed, Arundo donax.</title>
        <authorList>
            <person name="Barrero R.A."/>
            <person name="Guerrero F.D."/>
            <person name="Moolhuijzen P."/>
            <person name="Goolsby J.A."/>
            <person name="Tidwell J."/>
            <person name="Bellgard S.E."/>
            <person name="Bellgard M.I."/>
        </authorList>
    </citation>
    <scope>NUCLEOTIDE SEQUENCE</scope>
    <source>
        <tissue evidence="1">Shoot tissue taken approximately 20 cm above the soil surface</tissue>
    </source>
</reference>
<accession>A0A0A9KEP3</accession>
<name>A0A0A9KEP3_ARUDO</name>
<evidence type="ECO:0000313" key="1">
    <source>
        <dbReference type="EMBL" id="JAD47797.1"/>
    </source>
</evidence>